<comment type="caution">
    <text evidence="2">The sequence shown here is derived from an EMBL/GenBank/DDBJ whole genome shotgun (WGS) entry which is preliminary data.</text>
</comment>
<dbReference type="AlphaFoldDB" id="A0A934MAZ6"/>
<proteinExistence type="predicted"/>
<gene>
    <name evidence="2" type="ORF">JAV76_07015</name>
</gene>
<feature type="compositionally biased region" description="Low complexity" evidence="1">
    <location>
        <begin position="394"/>
        <end position="406"/>
    </location>
</feature>
<dbReference type="Gene3D" id="3.40.50.2000">
    <property type="entry name" value="Glycogen Phosphorylase B"/>
    <property type="match status" value="2"/>
</dbReference>
<evidence type="ECO:0000313" key="3">
    <source>
        <dbReference type="Proteomes" id="UP000602087"/>
    </source>
</evidence>
<name>A0A934MAZ6_9MICO</name>
<organism evidence="2 3">
    <name type="scientific">Sanguibacter suaedae</name>
    <dbReference type="NCBI Taxonomy" id="2795737"/>
    <lineage>
        <taxon>Bacteria</taxon>
        <taxon>Bacillati</taxon>
        <taxon>Actinomycetota</taxon>
        <taxon>Actinomycetes</taxon>
        <taxon>Micrococcales</taxon>
        <taxon>Sanguibacteraceae</taxon>
        <taxon>Sanguibacter</taxon>
    </lineage>
</organism>
<dbReference type="RefSeq" id="WP_198733306.1">
    <property type="nucleotide sequence ID" value="NZ_JAEINH010000004.1"/>
</dbReference>
<dbReference type="EMBL" id="JAEINH010000004">
    <property type="protein sequence ID" value="MBI9114761.1"/>
    <property type="molecule type" value="Genomic_DNA"/>
</dbReference>
<protein>
    <submittedName>
        <fullName evidence="2">Glycosyltransferase family 1 protein</fullName>
    </submittedName>
</protein>
<evidence type="ECO:0000313" key="2">
    <source>
        <dbReference type="EMBL" id="MBI9114761.1"/>
    </source>
</evidence>
<keyword evidence="3" id="KW-1185">Reference proteome</keyword>
<dbReference type="SUPFAM" id="SSF53756">
    <property type="entry name" value="UDP-Glycosyltransferase/glycogen phosphorylase"/>
    <property type="match status" value="1"/>
</dbReference>
<evidence type="ECO:0000256" key="1">
    <source>
        <dbReference type="SAM" id="MobiDB-lite"/>
    </source>
</evidence>
<sequence length="413" mass="44707">MRPTVVVLSFSPIARDPRVLRQVRLLSAVADVVTCGYGPAPEGVTRHVEVPERLAPWRSSRVAVPVLLALRRFDRLYFGSERIRFVLEHLPPGSMDVVIANDALAAPLALALEPRAGVHSDLHEYAPRQGENRLVWRVLVGPLMRWACRAVRDVASVTTVAQGIAEEYRREYGFRADVVPNATAYRADIAPTPVEYPVRLVHIGVAGRARSLETMIDAVSLVERDAPGSVTLDVVLAPGDPTYITELRARADAVPGGVARVLPPVPFDEIVPLLATYDVGVFVCPPVTFNLRHALPNKLFEFVQARLGVVVGPSPEMARVVHDHEVGVVADGFGAQETARALATLTIERVESFKAASDTAAELLSAERLSAPWLRAVEDLLGAEDGTARDDGQVPAADPAPAPTADVTREEDR</sequence>
<feature type="region of interest" description="Disordered" evidence="1">
    <location>
        <begin position="384"/>
        <end position="413"/>
    </location>
</feature>
<dbReference type="Proteomes" id="UP000602087">
    <property type="component" value="Unassembled WGS sequence"/>
</dbReference>
<reference evidence="2" key="1">
    <citation type="submission" date="2020-12" db="EMBL/GenBank/DDBJ databases">
        <title>Sanguibacter suaedae sp. nov., isolated from Suaeda aralocaspica.</title>
        <authorList>
            <person name="Ma Q."/>
        </authorList>
    </citation>
    <scope>NUCLEOTIDE SEQUENCE</scope>
    <source>
        <strain evidence="2">YZGR15</strain>
    </source>
</reference>
<accession>A0A934MAZ6</accession>